<keyword evidence="1" id="KW-0472">Membrane</keyword>
<keyword evidence="3" id="KW-1185">Reference proteome</keyword>
<name>A0A183HPK5_9BILA</name>
<evidence type="ECO:0000313" key="3">
    <source>
        <dbReference type="Proteomes" id="UP000267606"/>
    </source>
</evidence>
<gene>
    <name evidence="2" type="ORF">OFLC_LOCUS9416</name>
</gene>
<evidence type="ECO:0000256" key="1">
    <source>
        <dbReference type="SAM" id="Phobius"/>
    </source>
</evidence>
<keyword evidence="1" id="KW-1133">Transmembrane helix</keyword>
<organism evidence="4">
    <name type="scientific">Onchocerca flexuosa</name>
    <dbReference type="NCBI Taxonomy" id="387005"/>
    <lineage>
        <taxon>Eukaryota</taxon>
        <taxon>Metazoa</taxon>
        <taxon>Ecdysozoa</taxon>
        <taxon>Nematoda</taxon>
        <taxon>Chromadorea</taxon>
        <taxon>Rhabditida</taxon>
        <taxon>Spirurina</taxon>
        <taxon>Spiruromorpha</taxon>
        <taxon>Filarioidea</taxon>
        <taxon>Onchocercidae</taxon>
        <taxon>Onchocerca</taxon>
    </lineage>
</organism>
<dbReference type="Proteomes" id="UP000267606">
    <property type="component" value="Unassembled WGS sequence"/>
</dbReference>
<keyword evidence="1" id="KW-0812">Transmembrane</keyword>
<reference evidence="2 3" key="2">
    <citation type="submission" date="2018-11" db="EMBL/GenBank/DDBJ databases">
        <authorList>
            <consortium name="Pathogen Informatics"/>
        </authorList>
    </citation>
    <scope>NUCLEOTIDE SEQUENCE [LARGE SCALE GENOMIC DNA]</scope>
</reference>
<evidence type="ECO:0000313" key="2">
    <source>
        <dbReference type="EMBL" id="VDO60418.1"/>
    </source>
</evidence>
<dbReference type="AlphaFoldDB" id="A0A183HPK5"/>
<reference evidence="4" key="1">
    <citation type="submission" date="2016-06" db="UniProtKB">
        <authorList>
            <consortium name="WormBaseParasite"/>
        </authorList>
    </citation>
    <scope>IDENTIFICATION</scope>
</reference>
<dbReference type="WBParaSite" id="OFLC_0000941601-mRNA-1">
    <property type="protein sequence ID" value="OFLC_0000941601-mRNA-1"/>
    <property type="gene ID" value="OFLC_0000941601"/>
</dbReference>
<protein>
    <submittedName>
        <fullName evidence="4">Ovule protein</fullName>
    </submittedName>
</protein>
<feature type="transmembrane region" description="Helical" evidence="1">
    <location>
        <begin position="104"/>
        <end position="121"/>
    </location>
</feature>
<sequence>MKNCVLFHRSPTKNQKNCPLLIDTNCRMMNWKISKICRISSIHSTLLDVAYVQTKKFRHFRTFIHVLLHRMRSCQQHKVFTLVLPAVWHILVCSPHMLRPTCTVSFLHYFILFLFFAVNRFKRF</sequence>
<feature type="transmembrane region" description="Helical" evidence="1">
    <location>
        <begin position="79"/>
        <end position="98"/>
    </location>
</feature>
<dbReference type="EMBL" id="UZAJ01011512">
    <property type="protein sequence ID" value="VDO60418.1"/>
    <property type="molecule type" value="Genomic_DNA"/>
</dbReference>
<accession>A0A183HPK5</accession>
<proteinExistence type="predicted"/>
<evidence type="ECO:0000313" key="4">
    <source>
        <dbReference type="WBParaSite" id="OFLC_0000941601-mRNA-1"/>
    </source>
</evidence>